<evidence type="ECO:0008006" key="4">
    <source>
        <dbReference type="Google" id="ProtNLM"/>
    </source>
</evidence>
<name>A0A0D7BKZ1_9AGAR</name>
<reference evidence="2 3" key="1">
    <citation type="journal article" date="2015" name="Fungal Genet. Biol.">
        <title>Evolution of novel wood decay mechanisms in Agaricales revealed by the genome sequences of Fistulina hepatica and Cylindrobasidium torrendii.</title>
        <authorList>
            <person name="Floudas D."/>
            <person name="Held B.W."/>
            <person name="Riley R."/>
            <person name="Nagy L.G."/>
            <person name="Koehler G."/>
            <person name="Ransdell A.S."/>
            <person name="Younus H."/>
            <person name="Chow J."/>
            <person name="Chiniquy J."/>
            <person name="Lipzen A."/>
            <person name="Tritt A."/>
            <person name="Sun H."/>
            <person name="Haridas S."/>
            <person name="LaButti K."/>
            <person name="Ohm R.A."/>
            <person name="Kues U."/>
            <person name="Blanchette R.A."/>
            <person name="Grigoriev I.V."/>
            <person name="Minto R.E."/>
            <person name="Hibbett D.S."/>
        </authorList>
    </citation>
    <scope>NUCLEOTIDE SEQUENCE [LARGE SCALE GENOMIC DNA]</scope>
    <source>
        <strain evidence="2 3">FP15055 ss-10</strain>
    </source>
</reference>
<accession>A0A0D7BKZ1</accession>
<feature type="compositionally biased region" description="Low complexity" evidence="1">
    <location>
        <begin position="174"/>
        <end position="185"/>
    </location>
</feature>
<gene>
    <name evidence="2" type="ORF">CYLTODRAFT_488196</name>
</gene>
<dbReference type="AlphaFoldDB" id="A0A0D7BKZ1"/>
<evidence type="ECO:0000256" key="1">
    <source>
        <dbReference type="SAM" id="MobiDB-lite"/>
    </source>
</evidence>
<feature type="compositionally biased region" description="Basic and acidic residues" evidence="1">
    <location>
        <begin position="88"/>
        <end position="104"/>
    </location>
</feature>
<proteinExistence type="predicted"/>
<organism evidence="2 3">
    <name type="scientific">Cylindrobasidium torrendii FP15055 ss-10</name>
    <dbReference type="NCBI Taxonomy" id="1314674"/>
    <lineage>
        <taxon>Eukaryota</taxon>
        <taxon>Fungi</taxon>
        <taxon>Dikarya</taxon>
        <taxon>Basidiomycota</taxon>
        <taxon>Agaricomycotina</taxon>
        <taxon>Agaricomycetes</taxon>
        <taxon>Agaricomycetidae</taxon>
        <taxon>Agaricales</taxon>
        <taxon>Marasmiineae</taxon>
        <taxon>Physalacriaceae</taxon>
        <taxon>Cylindrobasidium</taxon>
    </lineage>
</organism>
<evidence type="ECO:0000313" key="2">
    <source>
        <dbReference type="EMBL" id="KIY70266.1"/>
    </source>
</evidence>
<feature type="region of interest" description="Disordered" evidence="1">
    <location>
        <begin position="88"/>
        <end position="122"/>
    </location>
</feature>
<dbReference type="Proteomes" id="UP000054007">
    <property type="component" value="Unassembled WGS sequence"/>
</dbReference>
<dbReference type="EMBL" id="KN880470">
    <property type="protein sequence ID" value="KIY70266.1"/>
    <property type="molecule type" value="Genomic_DNA"/>
</dbReference>
<sequence>MAISAAHIHPTYRSEADKAMVLFDFDQRAKSRRDDIIQRANDEVKKMEQRVRNKLALLDPAICTTLTMRELMERYQGNIDAATIGEREREVAMRRGPKPTEMDKKRKRIPTDNSEEHRSVDMPRPAKNARFEDVKDPVAAARTQGVPPRPARIVMAPSPLKKKPTARPPFNAGPSLRSSPRPLSRAGFGLPSRVPTAATFSPSLPPQMPAYPTSSSSSVLGPPSLNTQQTAFRMPRMNEKLLSVNGSPVANVLAAKQASPPSPLKSPGTYERIRTMSDIGKSARRPEPALNRAASMPPETWSLSVSLPTKDGGKIDFDPRETSPTKLQDTLTASARKLMDDWVRETNGALEKWML</sequence>
<evidence type="ECO:0000313" key="3">
    <source>
        <dbReference type="Proteomes" id="UP000054007"/>
    </source>
</evidence>
<dbReference type="OrthoDB" id="2392550at2759"/>
<keyword evidence="3" id="KW-1185">Reference proteome</keyword>
<feature type="region of interest" description="Disordered" evidence="1">
    <location>
        <begin position="140"/>
        <end position="227"/>
    </location>
</feature>
<protein>
    <recommendedName>
        <fullName evidence="4">Borealin N-terminal domain-containing protein</fullName>
    </recommendedName>
</protein>